<keyword evidence="6" id="KW-0406">Ion transport</keyword>
<evidence type="ECO:0000256" key="5">
    <source>
        <dbReference type="ARBA" id="ARBA00023136"/>
    </source>
</evidence>
<comment type="subcellular location">
    <subcellularLocation>
        <location evidence="1">Membrane</location>
        <topology evidence="1">Single-pass membrane protein</topology>
    </subcellularLocation>
    <subcellularLocation>
        <location evidence="6">Mitochondrion inner membrane</location>
        <topology evidence="6">Single-pass membrane protein</topology>
    </subcellularLocation>
</comment>
<keyword evidence="6" id="KW-0138">CF(0)</keyword>
<dbReference type="Pfam" id="PF05933">
    <property type="entry name" value="Fun_ATP-synt_8"/>
    <property type="match status" value="1"/>
</dbReference>
<keyword evidence="6" id="KW-0375">Hydrogen ion transport</keyword>
<dbReference type="AlphaFoldDB" id="A0A0L0W613"/>
<dbReference type="Proteomes" id="UP000054564">
    <property type="component" value="Unassembled WGS sequence"/>
</dbReference>
<geneLocation type="mitochondrion" evidence="7"/>
<evidence type="ECO:0000313" key="7">
    <source>
        <dbReference type="EMBL" id="KNF06927.1"/>
    </source>
</evidence>
<dbReference type="STRING" id="1165861.A0A0L0W613"/>
<keyword evidence="3 6" id="KW-0812">Transmembrane</keyword>
<feature type="transmembrane region" description="Helical" evidence="6">
    <location>
        <begin position="12"/>
        <end position="32"/>
    </location>
</feature>
<dbReference type="InterPro" id="IPR009230">
    <property type="entry name" value="ATP_synth_su8_fun"/>
</dbReference>
<comment type="caution">
    <text evidence="7">The sequence shown here is derived from an EMBL/GenBank/DDBJ whole genome shotgun (WGS) entry which is preliminary data.</text>
</comment>
<comment type="subunit">
    <text evidence="6">F-type ATPases have 2 components, CF(1) - the catalytic core - and CF(0) - the membrane proton channel.</text>
</comment>
<dbReference type="GO" id="GO:0005743">
    <property type="term" value="C:mitochondrial inner membrane"/>
    <property type="evidence" value="ECO:0007669"/>
    <property type="project" value="UniProtKB-SubCell"/>
</dbReference>
<evidence type="ECO:0000256" key="3">
    <source>
        <dbReference type="ARBA" id="ARBA00022692"/>
    </source>
</evidence>
<dbReference type="GO" id="GO:0015986">
    <property type="term" value="P:proton motive force-driven ATP synthesis"/>
    <property type="evidence" value="ECO:0007669"/>
    <property type="project" value="UniProtKB-UniRule"/>
</dbReference>
<dbReference type="GO" id="GO:0045259">
    <property type="term" value="C:proton-transporting ATP synthase complex"/>
    <property type="evidence" value="ECO:0007669"/>
    <property type="project" value="UniProtKB-KW"/>
</dbReference>
<proteinExistence type="inferred from homology"/>
<comment type="similarity">
    <text evidence="2 6">Belongs to the ATPase protein 8 family.</text>
</comment>
<accession>A0A0L0W613</accession>
<evidence type="ECO:0000256" key="6">
    <source>
        <dbReference type="RuleBase" id="RU368038"/>
    </source>
</evidence>
<organism evidence="7 8">
    <name type="scientific">Puccinia striiformis f. sp. tritici PST-78</name>
    <dbReference type="NCBI Taxonomy" id="1165861"/>
    <lineage>
        <taxon>Eukaryota</taxon>
        <taxon>Fungi</taxon>
        <taxon>Dikarya</taxon>
        <taxon>Basidiomycota</taxon>
        <taxon>Pucciniomycotina</taxon>
        <taxon>Pucciniomycetes</taxon>
        <taxon>Pucciniales</taxon>
        <taxon>Pucciniaceae</taxon>
        <taxon>Puccinia</taxon>
    </lineage>
</organism>
<reference evidence="8" key="1">
    <citation type="submission" date="2014-03" db="EMBL/GenBank/DDBJ databases">
        <title>The Genome Sequence of Puccinia striiformis f. sp. tritici PST-78.</title>
        <authorList>
            <consortium name="The Broad Institute Genome Sequencing Platform"/>
            <person name="Cuomo C."/>
            <person name="Hulbert S."/>
            <person name="Chen X."/>
            <person name="Walker B."/>
            <person name="Young S.K."/>
            <person name="Zeng Q."/>
            <person name="Gargeya S."/>
            <person name="Fitzgerald M."/>
            <person name="Haas B."/>
            <person name="Abouelleil A."/>
            <person name="Alvarado L."/>
            <person name="Arachchi H.M."/>
            <person name="Berlin A.M."/>
            <person name="Chapman S.B."/>
            <person name="Goldberg J."/>
            <person name="Griggs A."/>
            <person name="Gujja S."/>
            <person name="Hansen M."/>
            <person name="Howarth C."/>
            <person name="Imamovic A."/>
            <person name="Larimer J."/>
            <person name="McCowan C."/>
            <person name="Montmayeur A."/>
            <person name="Murphy C."/>
            <person name="Neiman D."/>
            <person name="Pearson M."/>
            <person name="Priest M."/>
            <person name="Roberts A."/>
            <person name="Saif S."/>
            <person name="Shea T."/>
            <person name="Sisk P."/>
            <person name="Sykes S."/>
            <person name="Wortman J."/>
            <person name="Nusbaum C."/>
            <person name="Birren B."/>
        </authorList>
    </citation>
    <scope>NUCLEOTIDE SEQUENCE [LARGE SCALE GENOMIC DNA]</scope>
    <source>
        <strain evidence="8">race PST-78</strain>
    </source>
</reference>
<keyword evidence="6 7" id="KW-0496">Mitochondrion</keyword>
<evidence type="ECO:0000256" key="1">
    <source>
        <dbReference type="ARBA" id="ARBA00004167"/>
    </source>
</evidence>
<evidence type="ECO:0000313" key="8">
    <source>
        <dbReference type="Proteomes" id="UP000054564"/>
    </source>
</evidence>
<sequence>MPQILPFYFVNQLSYAFIALLFITYIYSIYILPVHVQLQTVRVFITKM</sequence>
<protein>
    <recommendedName>
        <fullName evidence="6">ATP synthase protein 8</fullName>
    </recommendedName>
</protein>
<dbReference type="GO" id="GO:0015078">
    <property type="term" value="F:proton transmembrane transporter activity"/>
    <property type="evidence" value="ECO:0007669"/>
    <property type="project" value="UniProtKB-UniRule"/>
</dbReference>
<keyword evidence="6" id="KW-0066">ATP synthesis</keyword>
<keyword evidence="4 6" id="KW-1133">Transmembrane helix</keyword>
<gene>
    <name evidence="7" type="ORF">PSTG_40043</name>
</gene>
<keyword evidence="6" id="KW-0813">Transport</keyword>
<name>A0A0L0W613_9BASI</name>
<evidence type="ECO:0000256" key="4">
    <source>
        <dbReference type="ARBA" id="ARBA00022989"/>
    </source>
</evidence>
<keyword evidence="8" id="KW-1185">Reference proteome</keyword>
<comment type="function">
    <text evidence="6">Mitochondrial membrane ATP synthase (F(1)F(0) ATP synthase or Complex V) produces ATP from ADP in the presence of a proton gradient across the membrane which is generated by electron transport complexes of the respiratory chain. F-type ATPases consist of two structural domains, F(1) - containing the extramembraneous catalytic core and F(0) - containing the membrane proton channel, linked together by a central stalk and a peripheral stalk. During catalysis, ATP synthesis in the catalytic domain of F(1) is coupled via a rotary mechanism of the central stalk subunits to proton translocation. Part of the complex F(0) domain. Minor subunit located with subunit a in the membrane.</text>
</comment>
<evidence type="ECO:0000256" key="2">
    <source>
        <dbReference type="ARBA" id="ARBA00008892"/>
    </source>
</evidence>
<keyword evidence="5 6" id="KW-0472">Membrane</keyword>
<dbReference type="EMBL" id="AJIL01000001">
    <property type="protein sequence ID" value="KNF06927.1"/>
    <property type="molecule type" value="Genomic_DNA"/>
</dbReference>